<dbReference type="Gene3D" id="2.130.10.130">
    <property type="entry name" value="Integrin alpha, N-terminal"/>
    <property type="match status" value="2"/>
</dbReference>
<keyword evidence="2" id="KW-0812">Transmembrane</keyword>
<dbReference type="InterPro" id="IPR027039">
    <property type="entry name" value="Crtac1"/>
</dbReference>
<evidence type="ECO:0000256" key="1">
    <source>
        <dbReference type="ARBA" id="ARBA00022729"/>
    </source>
</evidence>
<feature type="domain" description="ASPIC/UnbV" evidence="3">
    <location>
        <begin position="820"/>
        <end position="890"/>
    </location>
</feature>
<comment type="caution">
    <text evidence="4">The sequence shown here is derived from an EMBL/GenBank/DDBJ whole genome shotgun (WGS) entry which is preliminary data.</text>
</comment>
<proteinExistence type="predicted"/>
<evidence type="ECO:0000313" key="4">
    <source>
        <dbReference type="EMBL" id="NYF78086.1"/>
    </source>
</evidence>
<organism evidence="4 5">
    <name type="scientific">Granulicella arctica</name>
    <dbReference type="NCBI Taxonomy" id="940613"/>
    <lineage>
        <taxon>Bacteria</taxon>
        <taxon>Pseudomonadati</taxon>
        <taxon>Acidobacteriota</taxon>
        <taxon>Terriglobia</taxon>
        <taxon>Terriglobales</taxon>
        <taxon>Acidobacteriaceae</taxon>
        <taxon>Granulicella</taxon>
    </lineage>
</organism>
<sequence length="914" mass="98926">MSTPTAISPSVSTARDSWARRFFTMENRFIPPIFITVILLLGHFSFGILESWTKTLLAISCSIATELILGRTMTGKWPHIASAYITGISVGILLRSPAFWPYALCAVISITSKYVLRVKNRHIWNPSNFGICVMLFFAAESVTALSIQWGNSLWAMLVIWSLGSVIIWRLKRFHICAVYVVSFLAFALLRSWIVGDPWQSEVSPVTGPEYQLFIFFMITDPKTTVRSIRGQCVVAFLVAAVEMGLRLDQSIYAPLYALFLVGPVAVLVEMWINSRRSPVAHSNSAAMLAGGPLRALVRLSKCLRSCLMSSRMLCVCGVSLVAALLLCGCKPKAPRAASEALHEQATPATPVRVITGQQTAVESARPSGPIRFIDVTDAAGIHFRHNSGAFGKKYLPETMGSGVCVLDYDNDGWQDVLFVQSMDWPEHKTGRSTAALYHNNHDGTFTDVTRGSGLDVEMYGLGCAVGDFDNDGRDDIYITGVGESRLFRNLGNGKFADVTAKAGVSSPGFATGAVWFDYDNDGKLDLFVSHYVEWSTATDQNCSLDGQHKSYCTPEAYKGQSATLFHNLGNGLFEDVTKKAGLYDPSSKSLGIALLDFDEDGWLDLFVANDTQPNKLYRNNHNGTFTESAFSAGVAFSDAGKARAGMGADAGDYDGSGRQSLVIGNFTNESLSLYHNDGGGLFTDKATNAGISAPSASSLTFSTFFFDYDLDGLPDIFAANGHVADDVSVTQPTVKYAEPALLFRNHGSGHFEDVSNKVGPALRQTVVGRGAAYLDYDNDGDLDLLITSSNGPARLLRNDNGNQNDMLRVRTVGVRSNRDGIGAKVTVRMMDGARMSAMVKSGSSYLSQSELPLTFGLGKPSDGKTVAVDIVWPRGKRETIAGVKPNQEITLKEGSGMVLAKSIVFSLPSAAAPH</sequence>
<dbReference type="RefSeq" id="WP_179487220.1">
    <property type="nucleotide sequence ID" value="NZ_JACCCW010000001.1"/>
</dbReference>
<dbReference type="SUPFAM" id="SSF69318">
    <property type="entry name" value="Integrin alpha N-terminal domain"/>
    <property type="match status" value="1"/>
</dbReference>
<evidence type="ECO:0000256" key="2">
    <source>
        <dbReference type="SAM" id="Phobius"/>
    </source>
</evidence>
<accession>A0A7Y9TEV6</accession>
<dbReference type="EMBL" id="JACCCW010000001">
    <property type="protein sequence ID" value="NYF78086.1"/>
    <property type="molecule type" value="Genomic_DNA"/>
</dbReference>
<dbReference type="PANTHER" id="PTHR16026:SF0">
    <property type="entry name" value="CARTILAGE ACIDIC PROTEIN 1"/>
    <property type="match status" value="1"/>
</dbReference>
<feature type="transmembrane region" description="Helical" evidence="2">
    <location>
        <begin position="251"/>
        <end position="272"/>
    </location>
</feature>
<feature type="transmembrane region" description="Helical" evidence="2">
    <location>
        <begin position="29"/>
        <end position="46"/>
    </location>
</feature>
<feature type="transmembrane region" description="Helical" evidence="2">
    <location>
        <begin position="308"/>
        <end position="326"/>
    </location>
</feature>
<protein>
    <recommendedName>
        <fullName evidence="3">ASPIC/UnbV domain-containing protein</fullName>
    </recommendedName>
</protein>
<evidence type="ECO:0000313" key="5">
    <source>
        <dbReference type="Proteomes" id="UP000589520"/>
    </source>
</evidence>
<feature type="transmembrane region" description="Helical" evidence="2">
    <location>
        <begin position="128"/>
        <end position="147"/>
    </location>
</feature>
<dbReference type="InterPro" id="IPR011519">
    <property type="entry name" value="UnbV_ASPIC"/>
</dbReference>
<gene>
    <name evidence="4" type="ORF">HDF17_000373</name>
</gene>
<feature type="transmembrane region" description="Helical" evidence="2">
    <location>
        <begin position="177"/>
        <end position="195"/>
    </location>
</feature>
<dbReference type="Proteomes" id="UP000589520">
    <property type="component" value="Unassembled WGS sequence"/>
</dbReference>
<dbReference type="Pfam" id="PF07593">
    <property type="entry name" value="UnbV_ASPIC"/>
    <property type="match status" value="1"/>
</dbReference>
<feature type="transmembrane region" description="Helical" evidence="2">
    <location>
        <begin position="153"/>
        <end position="170"/>
    </location>
</feature>
<keyword evidence="1" id="KW-0732">Signal</keyword>
<dbReference type="InterPro" id="IPR028994">
    <property type="entry name" value="Integrin_alpha_N"/>
</dbReference>
<keyword evidence="2" id="KW-1133">Transmembrane helix</keyword>
<dbReference type="PANTHER" id="PTHR16026">
    <property type="entry name" value="CARTILAGE ACIDIC PROTEIN 1"/>
    <property type="match status" value="1"/>
</dbReference>
<keyword evidence="5" id="KW-1185">Reference proteome</keyword>
<dbReference type="AlphaFoldDB" id="A0A7Y9TEV6"/>
<keyword evidence="2" id="KW-0472">Membrane</keyword>
<dbReference type="InterPro" id="IPR013517">
    <property type="entry name" value="FG-GAP"/>
</dbReference>
<reference evidence="4 5" key="1">
    <citation type="submission" date="2020-07" db="EMBL/GenBank/DDBJ databases">
        <title>Genomic Encyclopedia of Type Strains, Phase IV (KMG-V): Genome sequencing to study the core and pangenomes of soil and plant-associated prokaryotes.</title>
        <authorList>
            <person name="Whitman W."/>
        </authorList>
    </citation>
    <scope>NUCLEOTIDE SEQUENCE [LARGE SCALE GENOMIC DNA]</scope>
    <source>
        <strain evidence="4 5">X4EP2</strain>
    </source>
</reference>
<name>A0A7Y9TEV6_9BACT</name>
<feature type="transmembrane region" description="Helical" evidence="2">
    <location>
        <begin position="77"/>
        <end position="93"/>
    </location>
</feature>
<dbReference type="Pfam" id="PF13517">
    <property type="entry name" value="FG-GAP_3"/>
    <property type="match status" value="2"/>
</dbReference>
<evidence type="ECO:0000259" key="3">
    <source>
        <dbReference type="Pfam" id="PF07593"/>
    </source>
</evidence>